<evidence type="ECO:0000256" key="1">
    <source>
        <dbReference type="ARBA" id="ARBA00001962"/>
    </source>
</evidence>
<dbReference type="InterPro" id="IPR019832">
    <property type="entry name" value="Mn/Fe_SOD_C"/>
</dbReference>
<dbReference type="GO" id="GO:0004784">
    <property type="term" value="F:superoxide dismutase activity"/>
    <property type="evidence" value="ECO:0007669"/>
    <property type="project" value="UniProtKB-EC"/>
</dbReference>
<dbReference type="InterPro" id="IPR019833">
    <property type="entry name" value="Mn/Fe_SOD_BS"/>
</dbReference>
<dbReference type="OrthoDB" id="239262at2759"/>
<dbReference type="Gene3D" id="1.10.287.990">
    <property type="entry name" value="Fe,Mn superoxide dismutase (SOD) domain"/>
    <property type="match status" value="1"/>
</dbReference>
<keyword evidence="6" id="KW-0560">Oxidoreductase</keyword>
<accession>A0A812S137</accession>
<dbReference type="InterPro" id="IPR019831">
    <property type="entry name" value="Mn/Fe_SOD_N"/>
</dbReference>
<dbReference type="Pfam" id="PF00081">
    <property type="entry name" value="Sod_Fe_N"/>
    <property type="match status" value="1"/>
</dbReference>
<dbReference type="InterPro" id="IPR001189">
    <property type="entry name" value="Mn/Fe_SOD"/>
</dbReference>
<keyword evidence="7" id="KW-0408">Iron</keyword>
<feature type="compositionally biased region" description="Low complexity" evidence="8">
    <location>
        <begin position="141"/>
        <end position="152"/>
    </location>
</feature>
<dbReference type="PANTHER" id="PTHR43595:SF2">
    <property type="entry name" value="SMALL RIBOSOMAL SUBUNIT PROTEIN MS42"/>
    <property type="match status" value="1"/>
</dbReference>
<sequence length="636" mass="70691">MAPGRKQRRAERLQSWNEDRWYVQQSWKRSRREDWRSNDSMDYSSSNGSRPLDYSSSNGSRPLDYSSSNGSRPLRYSSSNGSRSLDHSSSNGSRSLDHSSSNVSRSLDHSNGSRPLDYSSSNGSRVSAHSSSNGSRLLDYSSSNGMSSSSASTLESREFETRKTLLLSKGPGNKWRRIQSSILKAYDLPDLPYAYDALEPSIDKATMEFHHDKHHLTYVTNINKALEGKSQPPLVELQKTAIKDGAAFRNSGGGAYNHNFFWLEMAPTGKGGSPSEKLAKAIDESFGSMDDFKAKFEAAGAPGARFGSGWVWLVVTDDKPAWWRFWRTRRKLAITSTPNQDNPLMDGVDGTQGIPILGCDVWEHAYYLKYQYRRPDYIKAWWDVVNWNQVSAWYEDALGGTAPTAIRPATPLKSFKEKELLLRGCSRHYDAKGSTVLTAEMLSLLVPMQENHQPQDIVPEIPDEVFGACEWQPLIILPLLEEGLRPRRQTPMGSISENSWPPSLPSPRPDTRARDTLKHLEEALLGARASPAEASGDPSLVESESAIVELEDPFLAALCRHEEEQGREEELAAEEAAAAAASEARGCRSYLAKVYSQTAGVADQRHAKKMKQEVPASCTSACSGVLISMRVWQQVV</sequence>
<dbReference type="SUPFAM" id="SSF46609">
    <property type="entry name" value="Fe,Mn superoxide dismutase (SOD), N-terminal domain"/>
    <property type="match status" value="1"/>
</dbReference>
<dbReference type="InterPro" id="IPR036314">
    <property type="entry name" value="SOD_C_sf"/>
</dbReference>
<evidence type="ECO:0000256" key="8">
    <source>
        <dbReference type="SAM" id="MobiDB-lite"/>
    </source>
</evidence>
<keyword evidence="12" id="KW-1185">Reference proteome</keyword>
<dbReference type="GO" id="GO:0046872">
    <property type="term" value="F:metal ion binding"/>
    <property type="evidence" value="ECO:0007669"/>
    <property type="project" value="UniProtKB-KW"/>
</dbReference>
<dbReference type="EC" id="1.15.1.1" evidence="3"/>
<dbReference type="Proteomes" id="UP000604046">
    <property type="component" value="Unassembled WGS sequence"/>
</dbReference>
<evidence type="ECO:0000256" key="6">
    <source>
        <dbReference type="ARBA" id="ARBA00023002"/>
    </source>
</evidence>
<protein>
    <recommendedName>
        <fullName evidence="4">Superoxide dismutase [Fe]</fullName>
        <ecNumber evidence="3">1.15.1.1</ecNumber>
    </recommendedName>
</protein>
<dbReference type="Pfam" id="PF02777">
    <property type="entry name" value="Sod_Fe_C"/>
    <property type="match status" value="1"/>
</dbReference>
<evidence type="ECO:0000256" key="2">
    <source>
        <dbReference type="ARBA" id="ARBA00008714"/>
    </source>
</evidence>
<feature type="compositionally biased region" description="Polar residues" evidence="8">
    <location>
        <begin position="40"/>
        <end position="135"/>
    </location>
</feature>
<dbReference type="SUPFAM" id="SSF54719">
    <property type="entry name" value="Fe,Mn superoxide dismutase (SOD), C-terminal domain"/>
    <property type="match status" value="1"/>
</dbReference>
<keyword evidence="5" id="KW-0479">Metal-binding</keyword>
<dbReference type="EMBL" id="CAJNDS010002396">
    <property type="protein sequence ID" value="CAE7459428.1"/>
    <property type="molecule type" value="Genomic_DNA"/>
</dbReference>
<dbReference type="PRINTS" id="PR01703">
    <property type="entry name" value="MNSODISMTASE"/>
</dbReference>
<gene>
    <name evidence="11" type="primary">sodA</name>
    <name evidence="11" type="ORF">SNAT2548_LOCUS25482</name>
</gene>
<evidence type="ECO:0000256" key="3">
    <source>
        <dbReference type="ARBA" id="ARBA00012682"/>
    </source>
</evidence>
<evidence type="ECO:0000313" key="11">
    <source>
        <dbReference type="EMBL" id="CAE7459428.1"/>
    </source>
</evidence>
<feature type="domain" description="Manganese/iron superoxide dismutase N-terminal" evidence="9">
    <location>
        <begin position="186"/>
        <end position="265"/>
    </location>
</feature>
<proteinExistence type="inferred from homology"/>
<evidence type="ECO:0000256" key="7">
    <source>
        <dbReference type="ARBA" id="ARBA00023004"/>
    </source>
</evidence>
<name>A0A812S137_9DINO</name>
<dbReference type="Gene3D" id="3.55.40.20">
    <property type="entry name" value="Iron/manganese superoxide dismutase, C-terminal domain"/>
    <property type="match status" value="1"/>
</dbReference>
<evidence type="ECO:0000256" key="5">
    <source>
        <dbReference type="ARBA" id="ARBA00022723"/>
    </source>
</evidence>
<dbReference type="PROSITE" id="PS00088">
    <property type="entry name" value="SOD_MN"/>
    <property type="match status" value="1"/>
</dbReference>
<organism evidence="11 12">
    <name type="scientific">Symbiodinium natans</name>
    <dbReference type="NCBI Taxonomy" id="878477"/>
    <lineage>
        <taxon>Eukaryota</taxon>
        <taxon>Sar</taxon>
        <taxon>Alveolata</taxon>
        <taxon>Dinophyceae</taxon>
        <taxon>Suessiales</taxon>
        <taxon>Symbiodiniaceae</taxon>
        <taxon>Symbiodinium</taxon>
    </lineage>
</organism>
<dbReference type="InterPro" id="IPR036324">
    <property type="entry name" value="Mn/Fe_SOD_N_sf"/>
</dbReference>
<reference evidence="11" key="1">
    <citation type="submission" date="2021-02" db="EMBL/GenBank/DDBJ databases">
        <authorList>
            <person name="Dougan E. K."/>
            <person name="Rhodes N."/>
            <person name="Thang M."/>
            <person name="Chan C."/>
        </authorList>
    </citation>
    <scope>NUCLEOTIDE SEQUENCE</scope>
</reference>
<comment type="similarity">
    <text evidence="2">Belongs to the iron/manganese superoxide dismutase family.</text>
</comment>
<feature type="domain" description="Manganese/iron superoxide dismutase C-terminal" evidence="10">
    <location>
        <begin position="274"/>
        <end position="391"/>
    </location>
</feature>
<dbReference type="AlphaFoldDB" id="A0A812S137"/>
<dbReference type="GO" id="GO:0005737">
    <property type="term" value="C:cytoplasm"/>
    <property type="evidence" value="ECO:0007669"/>
    <property type="project" value="TreeGrafter"/>
</dbReference>
<evidence type="ECO:0000259" key="9">
    <source>
        <dbReference type="Pfam" id="PF00081"/>
    </source>
</evidence>
<evidence type="ECO:0000259" key="10">
    <source>
        <dbReference type="Pfam" id="PF02777"/>
    </source>
</evidence>
<feature type="compositionally biased region" description="Polar residues" evidence="8">
    <location>
        <begin position="491"/>
        <end position="501"/>
    </location>
</feature>
<comment type="caution">
    <text evidence="11">The sequence shown here is derived from an EMBL/GenBank/DDBJ whole genome shotgun (WGS) entry which is preliminary data.</text>
</comment>
<evidence type="ECO:0000256" key="4">
    <source>
        <dbReference type="ARBA" id="ARBA00014767"/>
    </source>
</evidence>
<feature type="region of interest" description="Disordered" evidence="8">
    <location>
        <begin position="23"/>
        <end position="155"/>
    </location>
</feature>
<evidence type="ECO:0000313" key="12">
    <source>
        <dbReference type="Proteomes" id="UP000604046"/>
    </source>
</evidence>
<dbReference type="PANTHER" id="PTHR43595">
    <property type="entry name" value="37S RIBOSOMAL PROTEIN S26, MITOCHONDRIAL"/>
    <property type="match status" value="1"/>
</dbReference>
<feature type="region of interest" description="Disordered" evidence="8">
    <location>
        <begin position="488"/>
        <end position="512"/>
    </location>
</feature>
<comment type="cofactor">
    <cofactor evidence="1">
        <name>Fe cation</name>
        <dbReference type="ChEBI" id="CHEBI:24875"/>
    </cofactor>
</comment>